<dbReference type="Pfam" id="PF17765">
    <property type="entry name" value="MLTR_LBD"/>
    <property type="match status" value="1"/>
</dbReference>
<proteinExistence type="predicted"/>
<dbReference type="Gene3D" id="1.10.260.40">
    <property type="entry name" value="lambda repressor-like DNA-binding domains"/>
    <property type="match status" value="1"/>
</dbReference>
<evidence type="ECO:0000313" key="3">
    <source>
        <dbReference type="Proteomes" id="UP001495147"/>
    </source>
</evidence>
<gene>
    <name evidence="2" type="ORF">ABDJ85_09435</name>
</gene>
<dbReference type="Pfam" id="PF01381">
    <property type="entry name" value="HTH_3"/>
    <property type="match status" value="1"/>
</dbReference>
<dbReference type="RefSeq" id="WP_347704503.1">
    <property type="nucleotide sequence ID" value="NZ_JBDPZD010000002.1"/>
</dbReference>
<dbReference type="PANTHER" id="PTHR35010">
    <property type="entry name" value="BLL4672 PROTEIN-RELATED"/>
    <property type="match status" value="1"/>
</dbReference>
<keyword evidence="3" id="KW-1185">Reference proteome</keyword>
<dbReference type="EMBL" id="JBDPZD010000002">
    <property type="protein sequence ID" value="MEO3691690.1"/>
    <property type="molecule type" value="Genomic_DNA"/>
</dbReference>
<dbReference type="InterPro" id="IPR041413">
    <property type="entry name" value="MLTR_LBD"/>
</dbReference>
<organism evidence="2 3">
    <name type="scientific">Roseateles paludis</name>
    <dbReference type="NCBI Taxonomy" id="3145238"/>
    <lineage>
        <taxon>Bacteria</taxon>
        <taxon>Pseudomonadati</taxon>
        <taxon>Pseudomonadota</taxon>
        <taxon>Betaproteobacteria</taxon>
        <taxon>Burkholderiales</taxon>
        <taxon>Sphaerotilaceae</taxon>
        <taxon>Roseateles</taxon>
    </lineage>
</organism>
<dbReference type="CDD" id="cd00093">
    <property type="entry name" value="HTH_XRE"/>
    <property type="match status" value="1"/>
</dbReference>
<dbReference type="InterPro" id="IPR010982">
    <property type="entry name" value="Lambda_DNA-bd_dom_sf"/>
</dbReference>
<sequence>MDTRFQTAVASIGELLRGWRERRALSQLALALQAGVSSRHLSFVETGRAQPGRDLILRLAEELDIPLRERNALLVSAGFAPVFEAGAFDDPAFDGIRAIVDLTLARHKPFPAYLIDRHWNIVRSNAAVPALYEGVDAALLRPPINVIRLVLHPGGLAPRVLNLGTWRLHYVAMLRRQIQMTADPQLEHLLREVLAYPGPTDSGHEPLAGPAVPLIIQTRLGRLSFISATTVFGSAADVTLEEVALELLHPADAFTESAVLRAS</sequence>
<accession>A0ABV0G1T5</accession>
<comment type="caution">
    <text evidence="2">The sequence shown here is derived from an EMBL/GenBank/DDBJ whole genome shotgun (WGS) entry which is preliminary data.</text>
</comment>
<feature type="domain" description="HTH cro/C1-type" evidence="1">
    <location>
        <begin position="16"/>
        <end position="70"/>
    </location>
</feature>
<dbReference type="PROSITE" id="PS50943">
    <property type="entry name" value="HTH_CROC1"/>
    <property type="match status" value="1"/>
</dbReference>
<reference evidence="2 3" key="1">
    <citation type="submission" date="2024-05" db="EMBL/GenBank/DDBJ databases">
        <title>Roseateles sp. DJS-2-20 16S ribosomal RNA gene Genome sequencing and assembly.</title>
        <authorList>
            <person name="Woo H."/>
        </authorList>
    </citation>
    <scope>NUCLEOTIDE SEQUENCE [LARGE SCALE GENOMIC DNA]</scope>
    <source>
        <strain evidence="2 3">DJS-2-20</strain>
    </source>
</reference>
<evidence type="ECO:0000259" key="1">
    <source>
        <dbReference type="PROSITE" id="PS50943"/>
    </source>
</evidence>
<name>A0ABV0G1T5_9BURK</name>
<dbReference type="Proteomes" id="UP001495147">
    <property type="component" value="Unassembled WGS sequence"/>
</dbReference>
<dbReference type="SMART" id="SM00530">
    <property type="entry name" value="HTH_XRE"/>
    <property type="match status" value="1"/>
</dbReference>
<dbReference type="SUPFAM" id="SSF47413">
    <property type="entry name" value="lambda repressor-like DNA-binding domains"/>
    <property type="match status" value="1"/>
</dbReference>
<dbReference type="PANTHER" id="PTHR35010:SF4">
    <property type="entry name" value="BLL5781 PROTEIN"/>
    <property type="match status" value="1"/>
</dbReference>
<dbReference type="InterPro" id="IPR001387">
    <property type="entry name" value="Cro/C1-type_HTH"/>
</dbReference>
<evidence type="ECO:0000313" key="2">
    <source>
        <dbReference type="EMBL" id="MEO3691690.1"/>
    </source>
</evidence>
<protein>
    <submittedName>
        <fullName evidence="2">Helix-turn-helix transcriptional regulator</fullName>
    </submittedName>
</protein>
<dbReference type="Gene3D" id="3.30.450.180">
    <property type="match status" value="1"/>
</dbReference>